<organism evidence="3 4">
    <name type="scientific">Saccharomonospora viridis (strain ATCC 15386 / DSM 43017 / JCM 3036 / CCUG 5913 / NBRC 12207 / NCIMB 9602 / P101)</name>
    <name type="common">Thermoactinomyces viridis</name>
    <dbReference type="NCBI Taxonomy" id="471857"/>
    <lineage>
        <taxon>Bacteria</taxon>
        <taxon>Bacillati</taxon>
        <taxon>Actinomycetota</taxon>
        <taxon>Actinomycetes</taxon>
        <taxon>Pseudonocardiales</taxon>
        <taxon>Pseudonocardiaceae</taxon>
        <taxon>Saccharomonospora</taxon>
    </lineage>
</organism>
<dbReference type="STRING" id="471857.Svir_12660"/>
<keyword evidence="4" id="KW-1185">Reference proteome</keyword>
<proteinExistence type="predicted"/>
<name>C7MPR9_SACVD</name>
<dbReference type="EMBL" id="CP001683">
    <property type="protein sequence ID" value="ACU96314.1"/>
    <property type="molecule type" value="Genomic_DNA"/>
</dbReference>
<feature type="transmembrane region" description="Helical" evidence="2">
    <location>
        <begin position="90"/>
        <end position="113"/>
    </location>
</feature>
<keyword evidence="2" id="KW-0472">Membrane</keyword>
<sequence length="145" mass="15787">MERVGTASVVSCVEHGPIGLHGLGTAYTCTADVRWDDGRTERRTFPVGQLTPAVHGMAVPVYEDVADTRGDGTELGRNDTAAWSQARVPLLLVGGVVVLVLCMGALRSTYRLFRGPERKETKRERRPIGRTRSAEQRKAAQVLAT</sequence>
<evidence type="ECO:0000256" key="2">
    <source>
        <dbReference type="SAM" id="Phobius"/>
    </source>
</evidence>
<feature type="region of interest" description="Disordered" evidence="1">
    <location>
        <begin position="117"/>
        <end position="145"/>
    </location>
</feature>
<protein>
    <submittedName>
        <fullName evidence="3">Uncharacterized protein</fullName>
    </submittedName>
</protein>
<dbReference type="RefSeq" id="WP_015785629.1">
    <property type="nucleotide sequence ID" value="NC_013159.1"/>
</dbReference>
<evidence type="ECO:0000313" key="4">
    <source>
        <dbReference type="Proteomes" id="UP000000841"/>
    </source>
</evidence>
<dbReference type="AlphaFoldDB" id="C7MPR9"/>
<evidence type="ECO:0000313" key="3">
    <source>
        <dbReference type="EMBL" id="ACU96314.1"/>
    </source>
</evidence>
<gene>
    <name evidence="3" type="ordered locus">Svir_12660</name>
</gene>
<dbReference type="KEGG" id="svi:Svir_12660"/>
<evidence type="ECO:0000256" key="1">
    <source>
        <dbReference type="SAM" id="MobiDB-lite"/>
    </source>
</evidence>
<keyword evidence="2" id="KW-1133">Transmembrane helix</keyword>
<reference evidence="3 4" key="1">
    <citation type="journal article" date="2009" name="Stand. Genomic Sci.">
        <title>Complete genome sequence of Saccharomonospora viridis type strain (P101).</title>
        <authorList>
            <person name="Pati A."/>
            <person name="Sikorski J."/>
            <person name="Nolan M."/>
            <person name="Lapidus A."/>
            <person name="Copeland A."/>
            <person name="Glavina Del Rio T."/>
            <person name="Lucas S."/>
            <person name="Chen F."/>
            <person name="Tice H."/>
            <person name="Pitluck S."/>
            <person name="Cheng J.F."/>
            <person name="Chertkov O."/>
            <person name="Brettin T."/>
            <person name="Han C."/>
            <person name="Detter J.C."/>
            <person name="Kuske C."/>
            <person name="Bruce D."/>
            <person name="Goodwin L."/>
            <person name="Chain P."/>
            <person name="D'haeseleer P."/>
            <person name="Chen A."/>
            <person name="Palaniappan K."/>
            <person name="Ivanova N."/>
            <person name="Mavromatis K."/>
            <person name="Mikhailova N."/>
            <person name="Rohde M."/>
            <person name="Tindall B.J."/>
            <person name="Goker M."/>
            <person name="Bristow J."/>
            <person name="Eisen J.A."/>
            <person name="Markowitz V."/>
            <person name="Hugenholtz P."/>
            <person name="Kyrpides N.C."/>
            <person name="Klenk H.P."/>
        </authorList>
    </citation>
    <scope>NUCLEOTIDE SEQUENCE [LARGE SCALE GENOMIC DNA]</scope>
    <source>
        <strain evidence="4">ATCC 15386 / DSM 43017 / JCM 3036 / NBRC 12207 / P101</strain>
    </source>
</reference>
<dbReference type="Proteomes" id="UP000000841">
    <property type="component" value="Chromosome"/>
</dbReference>
<dbReference type="Pfam" id="PF19873">
    <property type="entry name" value="DUF6346"/>
    <property type="match status" value="1"/>
</dbReference>
<keyword evidence="2" id="KW-0812">Transmembrane</keyword>
<feature type="compositionally biased region" description="Basic and acidic residues" evidence="1">
    <location>
        <begin position="117"/>
        <end position="138"/>
    </location>
</feature>
<dbReference type="HOGENOM" id="CLU_1785506_0_0_11"/>
<dbReference type="InterPro" id="IPR045927">
    <property type="entry name" value="DUF6346"/>
</dbReference>
<accession>C7MPR9</accession>